<name>A0A3P6RL11_9BILA</name>
<evidence type="ECO:0000313" key="2">
    <source>
        <dbReference type="Proteomes" id="UP000271098"/>
    </source>
</evidence>
<accession>A0A3P6RL11</accession>
<organism evidence="1 2">
    <name type="scientific">Gongylonema pulchrum</name>
    <dbReference type="NCBI Taxonomy" id="637853"/>
    <lineage>
        <taxon>Eukaryota</taxon>
        <taxon>Metazoa</taxon>
        <taxon>Ecdysozoa</taxon>
        <taxon>Nematoda</taxon>
        <taxon>Chromadorea</taxon>
        <taxon>Rhabditida</taxon>
        <taxon>Spirurina</taxon>
        <taxon>Spiruromorpha</taxon>
        <taxon>Spiruroidea</taxon>
        <taxon>Gongylonematidae</taxon>
        <taxon>Gongylonema</taxon>
    </lineage>
</organism>
<protein>
    <submittedName>
        <fullName evidence="1">Uncharacterized protein</fullName>
    </submittedName>
</protein>
<keyword evidence="2" id="KW-1185">Reference proteome</keyword>
<dbReference type="AlphaFoldDB" id="A0A3P6RL11"/>
<proteinExistence type="predicted"/>
<gene>
    <name evidence="1" type="ORF">GPUH_LOCUS7900</name>
</gene>
<dbReference type="Gene3D" id="3.40.50.720">
    <property type="entry name" value="NAD(P)-binding Rossmann-like Domain"/>
    <property type="match status" value="1"/>
</dbReference>
<dbReference type="EMBL" id="UYRT01021588">
    <property type="protein sequence ID" value="VDK60057.1"/>
    <property type="molecule type" value="Genomic_DNA"/>
</dbReference>
<dbReference type="OrthoDB" id="6718861at2759"/>
<sequence>MGKEVKIEPSESLKNRITGASEEEIVYSGLEFSMQKSARDIMRTAEKYNLGLDLRTAAYATAIEKVYNTYRASGFTFS</sequence>
<dbReference type="InterPro" id="IPR036291">
    <property type="entry name" value="NAD(P)-bd_dom_sf"/>
</dbReference>
<reference evidence="1 2" key="1">
    <citation type="submission" date="2018-11" db="EMBL/GenBank/DDBJ databases">
        <authorList>
            <consortium name="Pathogen Informatics"/>
        </authorList>
    </citation>
    <scope>NUCLEOTIDE SEQUENCE [LARGE SCALE GENOMIC DNA]</scope>
</reference>
<dbReference type="SUPFAM" id="SSF51735">
    <property type="entry name" value="NAD(P)-binding Rossmann-fold domains"/>
    <property type="match status" value="1"/>
</dbReference>
<evidence type="ECO:0000313" key="1">
    <source>
        <dbReference type="EMBL" id="VDK60057.1"/>
    </source>
</evidence>
<dbReference type="Proteomes" id="UP000271098">
    <property type="component" value="Unassembled WGS sequence"/>
</dbReference>